<accession>A0AAN0W442</accession>
<dbReference type="EMBL" id="CP009636">
    <property type="protein sequence ID" value="AJI08379.1"/>
    <property type="molecule type" value="Genomic_DNA"/>
</dbReference>
<dbReference type="PROSITE" id="PS51257">
    <property type="entry name" value="PROKAR_LIPOPROTEIN"/>
    <property type="match status" value="1"/>
</dbReference>
<dbReference type="Proteomes" id="UP000031861">
    <property type="component" value="Plasmid pBFI_2"/>
</dbReference>
<reference evidence="1 2" key="1">
    <citation type="journal article" date="2015" name="Genome Announc.">
        <title>Complete genome sequences for 35 biothreat assay-relevant bacillus species.</title>
        <authorList>
            <person name="Johnson S.L."/>
            <person name="Daligault H.E."/>
            <person name="Davenport K.W."/>
            <person name="Jaissle J."/>
            <person name="Frey K.G."/>
            <person name="Ladner J.T."/>
            <person name="Broomall S.M."/>
            <person name="Bishop-Lilly K.A."/>
            <person name="Bruce D.C."/>
            <person name="Gibbons H.S."/>
            <person name="Coyne S.R."/>
            <person name="Lo C.C."/>
            <person name="Meincke L."/>
            <person name="Munk A.C."/>
            <person name="Koroleva G.I."/>
            <person name="Rosenzweig C.N."/>
            <person name="Palacios G.F."/>
            <person name="Redden C.L."/>
            <person name="Minogue T.D."/>
            <person name="Chain P.S."/>
        </authorList>
    </citation>
    <scope>NUCLEOTIDE SEQUENCE [LARGE SCALE GENOMIC DNA]</scope>
    <source>
        <strain evidence="1 2">03BB108</strain>
    </source>
</reference>
<dbReference type="AlphaFoldDB" id="A0AAN0W442"/>
<keyword evidence="1" id="KW-0614">Plasmid</keyword>
<gene>
    <name evidence="1" type="ORF">AK40_5861</name>
</gene>
<name>A0AAN0W442_BACCE</name>
<organism evidence="1 2">
    <name type="scientific">Bacillus cereus 03BB108</name>
    <dbReference type="NCBI Taxonomy" id="451709"/>
    <lineage>
        <taxon>Bacteria</taxon>
        <taxon>Bacillati</taxon>
        <taxon>Bacillota</taxon>
        <taxon>Bacilli</taxon>
        <taxon>Bacillales</taxon>
        <taxon>Bacillaceae</taxon>
        <taxon>Bacillus</taxon>
        <taxon>Bacillus cereus group</taxon>
    </lineage>
</organism>
<evidence type="ECO:0000313" key="2">
    <source>
        <dbReference type="Proteomes" id="UP000031861"/>
    </source>
</evidence>
<dbReference type="RefSeq" id="WP_001996101.1">
    <property type="nucleotide sequence ID" value="NZ_CP009636.1"/>
</dbReference>
<proteinExistence type="predicted"/>
<protein>
    <recommendedName>
        <fullName evidence="3">Lipoprotein</fullName>
    </recommendedName>
</protein>
<sequence>MRNLINFFWIAIILAGCSIEERPKNLITTPSGEKWLEELKSQLDKNLPNNYELLTPESNKEKQMIWLFNSEEGKKKKAVLLYKNPNEDCKVHLSIYHQVNGIWEDMEDQILTGVKVDVLEIGNFTGNQKKEILIGISSEDENTKNTMHVFSVENSDLKEIYKQDYTKLFVEDLNQNGIKDISLVTYQKDQYLKVNFMEKFNKLSEISFDPNINGIAKVQLGNISKRSKGIVIDSGFGAHSGITYVANFIENQFKKIYKDDENPLTAESLVESKDVNKDGIIEFPNTFEPKGWEEQPHSNRPLFERYLQWEGNDFIPIEERYVNVENGYYIEIPKDLIGKITLENNKTKNIQRLLNTDTNETWLQIYTFNPKIDVDTKKFQKLLKNTSRIIAVPNQSKYKKWTSNIKPLSEYQQD</sequence>
<geneLocation type="plasmid" evidence="1 2">
    <name>pBFI_2</name>
</geneLocation>
<evidence type="ECO:0000313" key="1">
    <source>
        <dbReference type="EMBL" id="AJI08379.1"/>
    </source>
</evidence>
<evidence type="ECO:0008006" key="3">
    <source>
        <dbReference type="Google" id="ProtNLM"/>
    </source>
</evidence>